<keyword evidence="1" id="KW-0472">Membrane</keyword>
<feature type="transmembrane region" description="Helical" evidence="1">
    <location>
        <begin position="156"/>
        <end position="177"/>
    </location>
</feature>
<keyword evidence="3" id="KW-1185">Reference proteome</keyword>
<dbReference type="Proteomes" id="UP000076476">
    <property type="component" value="Unassembled WGS sequence"/>
</dbReference>
<feature type="transmembrane region" description="Helical" evidence="1">
    <location>
        <begin position="124"/>
        <end position="144"/>
    </location>
</feature>
<dbReference type="RefSeq" id="WP_063388148.1">
    <property type="nucleotide sequence ID" value="NZ_LWBR01000024.1"/>
</dbReference>
<dbReference type="STRING" id="33936.AZI98_10070"/>
<feature type="transmembrane region" description="Helical" evidence="1">
    <location>
        <begin position="53"/>
        <end position="83"/>
    </location>
</feature>
<feature type="transmembrane region" description="Helical" evidence="1">
    <location>
        <begin position="12"/>
        <end position="33"/>
    </location>
</feature>
<sequence>MIQWIKDNKFSSYVLFFIAFTLSFISIILSIYISMGSEAENIPIVLKKEGAPAYAIFGIVLVFIILSVIMQLFVGASITHFFVKFLFRIPLQFSLFYRVYLIFTSFLALSIIWQLFMFRDTSNIFFIVANPFLLSGLFALFILLKRMANLSWKKPLLFTIFSLFVYLAFTFLGGYVFDEEYIM</sequence>
<protein>
    <recommendedName>
        <fullName evidence="4">Yip1 domain-containing protein</fullName>
    </recommendedName>
</protein>
<accession>A0A165XT60</accession>
<keyword evidence="1" id="KW-1133">Transmembrane helix</keyword>
<evidence type="ECO:0008006" key="4">
    <source>
        <dbReference type="Google" id="ProtNLM"/>
    </source>
</evidence>
<evidence type="ECO:0000313" key="2">
    <source>
        <dbReference type="EMBL" id="KZN96389.1"/>
    </source>
</evidence>
<reference evidence="2 3" key="1">
    <citation type="submission" date="2016-04" db="EMBL/GenBank/DDBJ databases">
        <title>Draft genome sequence of Aeribacillus pallidus 8m3 from petroleum reservoir.</title>
        <authorList>
            <person name="Poltaraus A.B."/>
            <person name="Nazina T.N."/>
            <person name="Tourova T.P."/>
            <person name="Malakho S.M."/>
            <person name="Korshunova A.V."/>
            <person name="Sokolova D.S."/>
        </authorList>
    </citation>
    <scope>NUCLEOTIDE SEQUENCE [LARGE SCALE GENOMIC DNA]</scope>
    <source>
        <strain evidence="2 3">8m3</strain>
    </source>
</reference>
<feature type="transmembrane region" description="Helical" evidence="1">
    <location>
        <begin position="95"/>
        <end position="118"/>
    </location>
</feature>
<dbReference type="AlphaFoldDB" id="A0A165XT60"/>
<evidence type="ECO:0000313" key="3">
    <source>
        <dbReference type="Proteomes" id="UP000076476"/>
    </source>
</evidence>
<name>A0A165XT60_9BACI</name>
<comment type="caution">
    <text evidence="2">The sequence shown here is derived from an EMBL/GenBank/DDBJ whole genome shotgun (WGS) entry which is preliminary data.</text>
</comment>
<keyword evidence="1" id="KW-0812">Transmembrane</keyword>
<dbReference type="EMBL" id="LWBR01000024">
    <property type="protein sequence ID" value="KZN96389.1"/>
    <property type="molecule type" value="Genomic_DNA"/>
</dbReference>
<proteinExistence type="predicted"/>
<evidence type="ECO:0000256" key="1">
    <source>
        <dbReference type="SAM" id="Phobius"/>
    </source>
</evidence>
<organism evidence="2 3">
    <name type="scientific">Aeribacillus pallidus</name>
    <dbReference type="NCBI Taxonomy" id="33936"/>
    <lineage>
        <taxon>Bacteria</taxon>
        <taxon>Bacillati</taxon>
        <taxon>Bacillota</taxon>
        <taxon>Bacilli</taxon>
        <taxon>Bacillales</taxon>
        <taxon>Bacillaceae</taxon>
        <taxon>Aeribacillus</taxon>
    </lineage>
</organism>
<dbReference type="OrthoDB" id="2943731at2"/>
<gene>
    <name evidence="2" type="ORF">AZI98_10070</name>
</gene>